<reference evidence="3" key="1">
    <citation type="submission" date="2022-07" db="EMBL/GenBank/DDBJ databases">
        <title>Genome Sequence of Agrocybe chaxingu.</title>
        <authorList>
            <person name="Buettner E."/>
        </authorList>
    </citation>
    <scope>NUCLEOTIDE SEQUENCE</scope>
    <source>
        <strain evidence="3">MP-N11</strain>
    </source>
</reference>
<feature type="transmembrane region" description="Helical" evidence="2">
    <location>
        <begin position="189"/>
        <end position="218"/>
    </location>
</feature>
<gene>
    <name evidence="3" type="ORF">NLJ89_g9841</name>
</gene>
<evidence type="ECO:0000256" key="2">
    <source>
        <dbReference type="SAM" id="Phobius"/>
    </source>
</evidence>
<keyword evidence="2" id="KW-0472">Membrane</keyword>
<evidence type="ECO:0000256" key="1">
    <source>
        <dbReference type="SAM" id="MobiDB-lite"/>
    </source>
</evidence>
<feature type="transmembrane region" description="Helical" evidence="2">
    <location>
        <begin position="147"/>
        <end position="169"/>
    </location>
</feature>
<dbReference type="EMBL" id="JANKHO010001622">
    <property type="protein sequence ID" value="KAJ3500339.1"/>
    <property type="molecule type" value="Genomic_DNA"/>
</dbReference>
<feature type="compositionally biased region" description="Basic and acidic residues" evidence="1">
    <location>
        <begin position="1"/>
        <end position="10"/>
    </location>
</feature>
<keyword evidence="2" id="KW-1133">Transmembrane helix</keyword>
<evidence type="ECO:0000313" key="3">
    <source>
        <dbReference type="EMBL" id="KAJ3500339.1"/>
    </source>
</evidence>
<name>A0A9W8JSG2_9AGAR</name>
<comment type="caution">
    <text evidence="3">The sequence shown here is derived from an EMBL/GenBank/DDBJ whole genome shotgun (WGS) entry which is preliminary data.</text>
</comment>
<evidence type="ECO:0000313" key="4">
    <source>
        <dbReference type="Proteomes" id="UP001148786"/>
    </source>
</evidence>
<organism evidence="3 4">
    <name type="scientific">Agrocybe chaxingu</name>
    <dbReference type="NCBI Taxonomy" id="84603"/>
    <lineage>
        <taxon>Eukaryota</taxon>
        <taxon>Fungi</taxon>
        <taxon>Dikarya</taxon>
        <taxon>Basidiomycota</taxon>
        <taxon>Agaricomycotina</taxon>
        <taxon>Agaricomycetes</taxon>
        <taxon>Agaricomycetidae</taxon>
        <taxon>Agaricales</taxon>
        <taxon>Agaricineae</taxon>
        <taxon>Strophariaceae</taxon>
        <taxon>Agrocybe</taxon>
    </lineage>
</organism>
<dbReference type="AlphaFoldDB" id="A0A9W8JSG2"/>
<dbReference type="Proteomes" id="UP001148786">
    <property type="component" value="Unassembled WGS sequence"/>
</dbReference>
<proteinExistence type="predicted"/>
<keyword evidence="2" id="KW-0812">Transmembrane</keyword>
<feature type="region of interest" description="Disordered" evidence="1">
    <location>
        <begin position="1"/>
        <end position="24"/>
    </location>
</feature>
<protein>
    <submittedName>
        <fullName evidence="3">Uncharacterized protein</fullName>
    </submittedName>
</protein>
<feature type="transmembrane region" description="Helical" evidence="2">
    <location>
        <begin position="116"/>
        <end position="135"/>
    </location>
</feature>
<dbReference type="OrthoDB" id="9451547at2759"/>
<sequence length="241" mass="27198">MEMEITKDEAPDVPPFFPSTWRDSSREESIQKKVLSRIAEEYGLDPEPPRRKLHLSTIQTIGATLIFPFVWPTACIYMDHLAITSYPKTIGLHALTAPTFYHTDEKTFADLGWQRYSEMLLGFVGALIGGAHFILWGSTFPNRSWDLLWLFCIFSTTAIPGLFFILHLLDALADHLPPFSRIRHISQDFFALALAILGILGHLVYAAARVIIFVQALVSLSLLTVPNIQSVEWTGYIPHLS</sequence>
<keyword evidence="4" id="KW-1185">Reference proteome</keyword>
<accession>A0A9W8JSG2</accession>